<evidence type="ECO:0000256" key="4">
    <source>
        <dbReference type="SAM" id="Coils"/>
    </source>
</evidence>
<dbReference type="SMART" id="SM00320">
    <property type="entry name" value="WD40"/>
    <property type="match status" value="2"/>
</dbReference>
<keyword evidence="1" id="KW-0694">RNA-binding</keyword>
<feature type="compositionally biased region" description="Low complexity" evidence="5">
    <location>
        <begin position="284"/>
        <end position="307"/>
    </location>
</feature>
<feature type="region of interest" description="Disordered" evidence="5">
    <location>
        <begin position="276"/>
        <end position="307"/>
    </location>
</feature>
<dbReference type="InterPro" id="IPR045137">
    <property type="entry name" value="RBM26/27"/>
</dbReference>
<keyword evidence="3" id="KW-0479">Metal-binding</keyword>
<organism evidence="7 8">
    <name type="scientific">Nyssa sinensis</name>
    <dbReference type="NCBI Taxonomy" id="561372"/>
    <lineage>
        <taxon>Eukaryota</taxon>
        <taxon>Viridiplantae</taxon>
        <taxon>Streptophyta</taxon>
        <taxon>Embryophyta</taxon>
        <taxon>Tracheophyta</taxon>
        <taxon>Spermatophyta</taxon>
        <taxon>Magnoliopsida</taxon>
        <taxon>eudicotyledons</taxon>
        <taxon>Gunneridae</taxon>
        <taxon>Pentapetalae</taxon>
        <taxon>asterids</taxon>
        <taxon>Cornales</taxon>
        <taxon>Nyssaceae</taxon>
        <taxon>Nyssa</taxon>
    </lineage>
</organism>
<dbReference type="GO" id="GO:0005634">
    <property type="term" value="C:nucleus"/>
    <property type="evidence" value="ECO:0007669"/>
    <property type="project" value="TreeGrafter"/>
</dbReference>
<dbReference type="OrthoDB" id="443401at2759"/>
<dbReference type="InterPro" id="IPR036322">
    <property type="entry name" value="WD40_repeat_dom_sf"/>
</dbReference>
<dbReference type="PROSITE" id="PS50082">
    <property type="entry name" value="WD_REPEATS_2"/>
    <property type="match status" value="2"/>
</dbReference>
<dbReference type="InterPro" id="IPR001680">
    <property type="entry name" value="WD40_rpt"/>
</dbReference>
<keyword evidence="2" id="KW-0853">WD repeat</keyword>
<name>A0A5J5BZS7_9ASTE</name>
<evidence type="ECO:0000256" key="5">
    <source>
        <dbReference type="SAM" id="MobiDB-lite"/>
    </source>
</evidence>
<keyword evidence="3" id="KW-0863">Zinc-finger</keyword>
<feature type="repeat" description="WD" evidence="2">
    <location>
        <begin position="961"/>
        <end position="1002"/>
    </location>
</feature>
<dbReference type="InterPro" id="IPR015943">
    <property type="entry name" value="WD40/YVTN_repeat-like_dom_sf"/>
</dbReference>
<evidence type="ECO:0000256" key="1">
    <source>
        <dbReference type="ARBA" id="ARBA00022884"/>
    </source>
</evidence>
<feature type="compositionally biased region" description="Polar residues" evidence="5">
    <location>
        <begin position="153"/>
        <end position="168"/>
    </location>
</feature>
<evidence type="ECO:0000313" key="8">
    <source>
        <dbReference type="Proteomes" id="UP000325577"/>
    </source>
</evidence>
<feature type="domain" description="C3H1-type" evidence="6">
    <location>
        <begin position="221"/>
        <end position="249"/>
    </location>
</feature>
<feature type="zinc finger region" description="C3H1-type" evidence="3">
    <location>
        <begin position="221"/>
        <end position="249"/>
    </location>
</feature>
<reference evidence="7 8" key="1">
    <citation type="submission" date="2019-09" db="EMBL/GenBank/DDBJ databases">
        <title>A chromosome-level genome assembly of the Chinese tupelo Nyssa sinensis.</title>
        <authorList>
            <person name="Yang X."/>
            <person name="Kang M."/>
            <person name="Yang Y."/>
            <person name="Xiong H."/>
            <person name="Wang M."/>
            <person name="Zhang Z."/>
            <person name="Wang Z."/>
            <person name="Wu H."/>
            <person name="Ma T."/>
            <person name="Liu J."/>
            <person name="Xi Z."/>
        </authorList>
    </citation>
    <scope>NUCLEOTIDE SEQUENCE [LARGE SCALE GENOMIC DNA]</scope>
    <source>
        <strain evidence="7">J267</strain>
        <tissue evidence="7">Leaf</tissue>
    </source>
</reference>
<dbReference type="InterPro" id="IPR000571">
    <property type="entry name" value="Znf_CCCH"/>
</dbReference>
<feature type="coiled-coil region" evidence="4">
    <location>
        <begin position="598"/>
        <end position="650"/>
    </location>
</feature>
<proteinExistence type="predicted"/>
<feature type="region of interest" description="Disordered" evidence="5">
    <location>
        <begin position="127"/>
        <end position="179"/>
    </location>
</feature>
<dbReference type="InterPro" id="IPR035979">
    <property type="entry name" value="RBD_domain_sf"/>
</dbReference>
<dbReference type="PANTHER" id="PTHR14398:SF0">
    <property type="entry name" value="ZINC FINGER PROTEIN SWM"/>
    <property type="match status" value="1"/>
</dbReference>
<sequence length="1014" mass="111113">MELEVSSLKAGGLSPSDCISDPEEKEISDDDDDDRNHKHRRRETPSQSLERDALEQVLTRPYRKWNKPFENGHPYRENDSQSSETWKSYNSAHLEKDLSAKFEKRRPSFATFPRAPSDLNQRIRINQSLAGELGPGRGRGRESGSWNQRDSRFSSIDTSSQMVQQGSVPPSLLAGRGLPNVSNTQSASWSAFGLIPGIPNGGLDTLHSLGFPAVNSSLSMGIPRQRCRDFEERGFCLRGDMCPMEHGVNRIVVDDVQSLSQFNLPVSLPSTHLLGTPAGPGPLPSVSAPSSSLMNSKGLLSKSSKSGMADDGLGLNSAFTGSAGAGGADLYDPDQPLWTNDCPESSTALLALNPSKVDNVESLLDADPSDRHHVRLSDGFVNERLVRSMATALRPQSTNLSVRGRVGSSKNRSEMKGKIDSAVSFTKYIESEPKEDREPLTSLQGAAHQGKRIIAEDIGLQATDSSLKSQGDTGRNIRIPSQKALRTYFERAFVQFSKREEAEAALKAPDAVMGNRFIKLWWANRDSIPDDGMSSGSNVSITPRGVTVDSVPPHPPVPNRVKDTVQSAAPKVSVAHASVPASDTPKPVVANSPKAPPLQKKLESIELLKEELRKKQEMLDQKRNDFRRQLDKLEKQATGLKGEVASEQAAKRHKVGTVADVAKAATPKSTDPDMVVALPQAEVMADKSKSADNVVHHSSKTNSIVALQESSLKHSFRPFPPAGAPFIMNRFKLDNRPTAFKIIPPLPTGLANVVVLKEHFSLYGDLSTVELEDLESSDSEAFKNCSAHIFFTTRRSAERAFMNDANVQPAGEASVVAQEAAVSGNGVCEILEGRVSGGEHMEWEEDLYSEVLHLFRNPINILQFPAVTSLGSNEVGKINSLDFHRTSDLLVTASEDDSVRLYDIANAALLKTTYHKKHGADRICFTHHPSSVICSSRYNLDSTGESLRYLSMYDNRCLRYFKGHKERVVSLCMSPVNDSFMSGSLDHSVRIWDLRVNACQVSLQFLINQMQIMG</sequence>
<evidence type="ECO:0000313" key="7">
    <source>
        <dbReference type="EMBL" id="KAA8548136.1"/>
    </source>
</evidence>
<keyword evidence="3" id="KW-0862">Zinc</keyword>
<dbReference type="SUPFAM" id="SSF50978">
    <property type="entry name" value="WD40 repeat-like"/>
    <property type="match status" value="1"/>
</dbReference>
<dbReference type="PROSITE" id="PS50103">
    <property type="entry name" value="ZF_C3H1"/>
    <property type="match status" value="1"/>
</dbReference>
<dbReference type="EMBL" id="CM018032">
    <property type="protein sequence ID" value="KAA8548136.1"/>
    <property type="molecule type" value="Genomic_DNA"/>
</dbReference>
<feature type="region of interest" description="Disordered" evidence="5">
    <location>
        <begin position="1"/>
        <end position="88"/>
    </location>
</feature>
<keyword evidence="4" id="KW-0175">Coiled coil</keyword>
<dbReference type="AlphaFoldDB" id="A0A5J5BZS7"/>
<evidence type="ECO:0000256" key="3">
    <source>
        <dbReference type="PROSITE-ProRule" id="PRU00723"/>
    </source>
</evidence>
<dbReference type="SMART" id="SM00356">
    <property type="entry name" value="ZnF_C3H1"/>
    <property type="match status" value="1"/>
</dbReference>
<dbReference type="Pfam" id="PF00400">
    <property type="entry name" value="WD40"/>
    <property type="match status" value="2"/>
</dbReference>
<feature type="repeat" description="WD" evidence="2">
    <location>
        <begin position="871"/>
        <end position="912"/>
    </location>
</feature>
<dbReference type="PANTHER" id="PTHR14398">
    <property type="entry name" value="RNA RECOGNITION RRM/RNP DOMAIN"/>
    <property type="match status" value="1"/>
</dbReference>
<dbReference type="SUPFAM" id="SSF54928">
    <property type="entry name" value="RNA-binding domain, RBD"/>
    <property type="match status" value="1"/>
</dbReference>
<protein>
    <recommendedName>
        <fullName evidence="6">C3H1-type domain-containing protein</fullName>
    </recommendedName>
</protein>
<dbReference type="Proteomes" id="UP000325577">
    <property type="component" value="Linkage Group LG1"/>
</dbReference>
<feature type="compositionally biased region" description="Acidic residues" evidence="5">
    <location>
        <begin position="20"/>
        <end position="33"/>
    </location>
</feature>
<dbReference type="GO" id="GO:0008270">
    <property type="term" value="F:zinc ion binding"/>
    <property type="evidence" value="ECO:0007669"/>
    <property type="project" value="UniProtKB-KW"/>
</dbReference>
<accession>A0A5J5BZS7</accession>
<evidence type="ECO:0000256" key="2">
    <source>
        <dbReference type="PROSITE-ProRule" id="PRU00221"/>
    </source>
</evidence>
<feature type="region of interest" description="Disordered" evidence="5">
    <location>
        <begin position="576"/>
        <end position="596"/>
    </location>
</feature>
<dbReference type="GO" id="GO:0003723">
    <property type="term" value="F:RNA binding"/>
    <property type="evidence" value="ECO:0007669"/>
    <property type="project" value="UniProtKB-KW"/>
</dbReference>
<evidence type="ECO:0000259" key="6">
    <source>
        <dbReference type="PROSITE" id="PS50103"/>
    </source>
</evidence>
<dbReference type="Gene3D" id="2.130.10.10">
    <property type="entry name" value="YVTN repeat-like/Quinoprotein amine dehydrogenase"/>
    <property type="match status" value="1"/>
</dbReference>
<keyword evidence="8" id="KW-1185">Reference proteome</keyword>
<gene>
    <name evidence="7" type="ORF">F0562_004603</name>
</gene>
<dbReference type="PROSITE" id="PS50294">
    <property type="entry name" value="WD_REPEATS_REGION"/>
    <property type="match status" value="1"/>
</dbReference>